<dbReference type="RefSeq" id="WP_050352218.1">
    <property type="nucleotide sequence ID" value="NZ_CP073011.1"/>
</dbReference>
<gene>
    <name evidence="1" type="ORF">AFK71_14545</name>
</gene>
<dbReference type="PATRIC" id="fig|1473.5.peg.1546"/>
<reference evidence="2" key="1">
    <citation type="submission" date="2015-07" db="EMBL/GenBank/DDBJ databases">
        <title>Fjat-10053 dsm26.</title>
        <authorList>
            <person name="Liu B."/>
            <person name="Wang J."/>
            <person name="Zhu Y."/>
            <person name="Liu G."/>
            <person name="Chen Q."/>
            <person name="Chen Z."/>
            <person name="Lan J."/>
            <person name="Che J."/>
            <person name="Ge C."/>
            <person name="Shi H."/>
            <person name="Pan Z."/>
            <person name="Liu X."/>
        </authorList>
    </citation>
    <scope>NUCLEOTIDE SEQUENCE [LARGE SCALE GENOMIC DNA]</scope>
    <source>
        <strain evidence="2">DSM 26</strain>
    </source>
</reference>
<dbReference type="NCBIfam" id="NF047360">
    <property type="entry name" value="tail_chap_PVL"/>
    <property type="match status" value="1"/>
</dbReference>
<organism evidence="1 2">
    <name type="scientific">Virgibacillus pantothenticus</name>
    <dbReference type="NCBI Taxonomy" id="1473"/>
    <lineage>
        <taxon>Bacteria</taxon>
        <taxon>Bacillati</taxon>
        <taxon>Bacillota</taxon>
        <taxon>Bacilli</taxon>
        <taxon>Bacillales</taxon>
        <taxon>Bacillaceae</taxon>
        <taxon>Virgibacillus</taxon>
    </lineage>
</organism>
<dbReference type="InterPro" id="IPR057006">
    <property type="entry name" value="Phage_TAC_19"/>
</dbReference>
<dbReference type="Proteomes" id="UP000036780">
    <property type="component" value="Unassembled WGS sequence"/>
</dbReference>
<evidence type="ECO:0008006" key="3">
    <source>
        <dbReference type="Google" id="ProtNLM"/>
    </source>
</evidence>
<dbReference type="Pfam" id="PF23857">
    <property type="entry name" value="Phage_TAC_19"/>
    <property type="match status" value="1"/>
</dbReference>
<keyword evidence="2" id="KW-1185">Reference proteome</keyword>
<accession>A0A0L0QM50</accession>
<dbReference type="AlphaFoldDB" id="A0A0L0QM50"/>
<dbReference type="EMBL" id="LGTO01000007">
    <property type="protein sequence ID" value="KNE19672.1"/>
    <property type="molecule type" value="Genomic_DNA"/>
</dbReference>
<evidence type="ECO:0000313" key="2">
    <source>
        <dbReference type="Proteomes" id="UP000036780"/>
    </source>
</evidence>
<dbReference type="GeneID" id="66871289"/>
<sequence length="112" mass="12337">MKNVSITLKLDGKQKKFVTPNFIPGVLFRKAAECAEMVEQGELSGQDLDALVSFVCEVFNHKFTIEEFEEGTDSRLIGKTIYAVINYVMGNVTAASELLGGEVKEEDKGKSD</sequence>
<proteinExistence type="predicted"/>
<evidence type="ECO:0000313" key="1">
    <source>
        <dbReference type="EMBL" id="KNE19672.1"/>
    </source>
</evidence>
<protein>
    <recommendedName>
        <fullName evidence="3">Phage protein</fullName>
    </recommendedName>
</protein>
<comment type="caution">
    <text evidence="1">The sequence shown here is derived from an EMBL/GenBank/DDBJ whole genome shotgun (WGS) entry which is preliminary data.</text>
</comment>
<name>A0A0L0QM50_VIRPA</name>
<dbReference type="OrthoDB" id="2915540at2"/>